<dbReference type="EMBL" id="MHCS01000045">
    <property type="protein sequence ID" value="OGY25523.1"/>
    <property type="molecule type" value="Genomic_DNA"/>
</dbReference>
<protein>
    <recommendedName>
        <fullName evidence="2">Sulfatase N-terminal domain-containing protein</fullName>
    </recommendedName>
</protein>
<proteinExistence type="predicted"/>
<feature type="transmembrane region" description="Helical" evidence="1">
    <location>
        <begin position="145"/>
        <end position="166"/>
    </location>
</feature>
<comment type="caution">
    <text evidence="3">The sequence shown here is derived from an EMBL/GenBank/DDBJ whole genome shotgun (WGS) entry which is preliminary data.</text>
</comment>
<evidence type="ECO:0000256" key="1">
    <source>
        <dbReference type="SAM" id="Phobius"/>
    </source>
</evidence>
<dbReference type="AlphaFoldDB" id="A0A1G1WCV6"/>
<feature type="transmembrane region" description="Helical" evidence="1">
    <location>
        <begin position="20"/>
        <end position="39"/>
    </location>
</feature>
<evidence type="ECO:0000259" key="2">
    <source>
        <dbReference type="Pfam" id="PF00884"/>
    </source>
</evidence>
<feature type="domain" description="Sulfatase N-terminal" evidence="2">
    <location>
        <begin position="265"/>
        <end position="454"/>
    </location>
</feature>
<keyword evidence="1" id="KW-0472">Membrane</keyword>
<gene>
    <name evidence="3" type="ORF">A2Z11_03800</name>
</gene>
<evidence type="ECO:0000313" key="3">
    <source>
        <dbReference type="EMBL" id="OGY25523.1"/>
    </source>
</evidence>
<dbReference type="Pfam" id="PF00884">
    <property type="entry name" value="Sulfatase"/>
    <property type="match status" value="1"/>
</dbReference>
<feature type="transmembrane region" description="Helical" evidence="1">
    <location>
        <begin position="78"/>
        <end position="96"/>
    </location>
</feature>
<organism evidence="3 4">
    <name type="scientific">Candidatus Woykebacteria bacterium RBG_16_43_9</name>
    <dbReference type="NCBI Taxonomy" id="1802596"/>
    <lineage>
        <taxon>Bacteria</taxon>
        <taxon>Candidatus Woykeibacteriota</taxon>
    </lineage>
</organism>
<evidence type="ECO:0000313" key="4">
    <source>
        <dbReference type="Proteomes" id="UP000176389"/>
    </source>
</evidence>
<feature type="transmembrane region" description="Helical" evidence="1">
    <location>
        <begin position="116"/>
        <end position="133"/>
    </location>
</feature>
<feature type="transmembrane region" description="Helical" evidence="1">
    <location>
        <begin position="51"/>
        <end position="71"/>
    </location>
</feature>
<dbReference type="STRING" id="1802596.A2Z11_03800"/>
<dbReference type="InterPro" id="IPR000917">
    <property type="entry name" value="Sulfatase_N"/>
</dbReference>
<sequence>MTKILGLIVKRVRKPVKGTAGFPLHPFVMAIFPIIFLYSRNIQEVFINSTFLPTLAILFLTILVLFVLKLIFKDLRKVAIQVSFLLLLFFSYGHVVSLTKDFDLKIIGFDIFQDDVFFYAWIIIALLGSFFILKIRKNFKTATTLINIISLLLIAPSLVNITYFSLTTSKIAFSPSNVTKENVEDFEGAMVPKSKPDIYYIILDRYAHNEVLKNTFNFDNSAFINFLESKGFYLAPNSFANYPKTFLSLASSLNMSYLDFLTEQYKDSRDWTAVYPYMYDYQVWRFLKSQGYEFLHFGDWWDPTRINKFADKNINYYGTGIADEFTNKLLETTFIYPLIKKDTTWYKKVRAGHLYQFDQLSKVSKEAGPKFVFAHVILPHEPYVFGKDCEPKNEKIKLGSEEEKTAYLNQLVCTNKKITTFVNEVIKNSDPKPIIILQSDEGPFTDEFEGGVGGNIDWTKLSPTALKDHLRIMNAYLLPGDAKNILYPSITPVNSFRVIFNEYFNTNLKLLPDKNYIFPDIDHPYIFIDVTKKLQGD</sequence>
<name>A0A1G1WCV6_9BACT</name>
<keyword evidence="1" id="KW-1133">Transmembrane helix</keyword>
<dbReference type="Gene3D" id="3.40.720.10">
    <property type="entry name" value="Alkaline Phosphatase, subunit A"/>
    <property type="match status" value="1"/>
</dbReference>
<dbReference type="SUPFAM" id="SSF53649">
    <property type="entry name" value="Alkaline phosphatase-like"/>
    <property type="match status" value="1"/>
</dbReference>
<dbReference type="Proteomes" id="UP000176389">
    <property type="component" value="Unassembled WGS sequence"/>
</dbReference>
<accession>A0A1G1WCV6</accession>
<reference evidence="3 4" key="1">
    <citation type="journal article" date="2016" name="Nat. Commun.">
        <title>Thousands of microbial genomes shed light on interconnected biogeochemical processes in an aquifer system.</title>
        <authorList>
            <person name="Anantharaman K."/>
            <person name="Brown C.T."/>
            <person name="Hug L.A."/>
            <person name="Sharon I."/>
            <person name="Castelle C.J."/>
            <person name="Probst A.J."/>
            <person name="Thomas B.C."/>
            <person name="Singh A."/>
            <person name="Wilkins M.J."/>
            <person name="Karaoz U."/>
            <person name="Brodie E.L."/>
            <person name="Williams K.H."/>
            <person name="Hubbard S.S."/>
            <person name="Banfield J.F."/>
        </authorList>
    </citation>
    <scope>NUCLEOTIDE SEQUENCE [LARGE SCALE GENOMIC DNA]</scope>
</reference>
<keyword evidence="1" id="KW-0812">Transmembrane</keyword>
<dbReference type="InterPro" id="IPR017850">
    <property type="entry name" value="Alkaline_phosphatase_core_sf"/>
</dbReference>